<feature type="region of interest" description="Disordered" evidence="1">
    <location>
        <begin position="1"/>
        <end position="68"/>
    </location>
</feature>
<dbReference type="OrthoDB" id="6507044at2759"/>
<keyword evidence="3" id="KW-1185">Reference proteome</keyword>
<accession>A0A4Y9YHM7</accession>
<name>A0A4Y9YHM7_9AGAM</name>
<feature type="compositionally biased region" description="Basic and acidic residues" evidence="1">
    <location>
        <begin position="11"/>
        <end position="28"/>
    </location>
</feature>
<sequence length="149" mass="16814">MPTRAAPDVDADLRGHAAPRRADDRREAPGPAIPARAAQGHHRRRTALLHVGRGEPPRPRHRPPRRTYTHRTMCSVERALELTCAAPQVDDSPNPLNFSQTFQLIPDSGSYYVYVLNLPLFPMNAVRRYGVLTDGMGCRFNDIFRLNYS</sequence>
<protein>
    <submittedName>
        <fullName evidence="2">Uncharacterized protein</fullName>
    </submittedName>
</protein>
<gene>
    <name evidence="2" type="ORF">EVG20_g7140</name>
</gene>
<evidence type="ECO:0000313" key="2">
    <source>
        <dbReference type="EMBL" id="TFY61213.1"/>
    </source>
</evidence>
<dbReference type="Proteomes" id="UP000298327">
    <property type="component" value="Unassembled WGS sequence"/>
</dbReference>
<comment type="caution">
    <text evidence="2">The sequence shown here is derived from an EMBL/GenBank/DDBJ whole genome shotgun (WGS) entry which is preliminary data.</text>
</comment>
<evidence type="ECO:0000256" key="1">
    <source>
        <dbReference type="SAM" id="MobiDB-lite"/>
    </source>
</evidence>
<organism evidence="2 3">
    <name type="scientific">Dentipellis fragilis</name>
    <dbReference type="NCBI Taxonomy" id="205917"/>
    <lineage>
        <taxon>Eukaryota</taxon>
        <taxon>Fungi</taxon>
        <taxon>Dikarya</taxon>
        <taxon>Basidiomycota</taxon>
        <taxon>Agaricomycotina</taxon>
        <taxon>Agaricomycetes</taxon>
        <taxon>Russulales</taxon>
        <taxon>Hericiaceae</taxon>
        <taxon>Dentipellis</taxon>
    </lineage>
</organism>
<feature type="compositionally biased region" description="Basic residues" evidence="1">
    <location>
        <begin position="59"/>
        <end position="68"/>
    </location>
</feature>
<dbReference type="AlphaFoldDB" id="A0A4Y9YHM7"/>
<evidence type="ECO:0000313" key="3">
    <source>
        <dbReference type="Proteomes" id="UP000298327"/>
    </source>
</evidence>
<reference evidence="2 3" key="1">
    <citation type="submission" date="2019-02" db="EMBL/GenBank/DDBJ databases">
        <title>Genome sequencing of the rare red list fungi Dentipellis fragilis.</title>
        <authorList>
            <person name="Buettner E."/>
            <person name="Kellner H."/>
        </authorList>
    </citation>
    <scope>NUCLEOTIDE SEQUENCE [LARGE SCALE GENOMIC DNA]</scope>
    <source>
        <strain evidence="2 3">DSM 105465</strain>
    </source>
</reference>
<dbReference type="EMBL" id="SEOQ01000521">
    <property type="protein sequence ID" value="TFY61213.1"/>
    <property type="molecule type" value="Genomic_DNA"/>
</dbReference>
<proteinExistence type="predicted"/>